<dbReference type="InterPro" id="IPR002575">
    <property type="entry name" value="Aminoglycoside_PTrfase"/>
</dbReference>
<dbReference type="SUPFAM" id="SSF56112">
    <property type="entry name" value="Protein kinase-like (PK-like)"/>
    <property type="match status" value="1"/>
</dbReference>
<evidence type="ECO:0000256" key="9">
    <source>
        <dbReference type="ARBA" id="ARBA00048925"/>
    </source>
</evidence>
<evidence type="ECO:0000256" key="5">
    <source>
        <dbReference type="ARBA" id="ARBA00022741"/>
    </source>
</evidence>
<evidence type="ECO:0000256" key="8">
    <source>
        <dbReference type="ARBA" id="ARBA00023251"/>
    </source>
</evidence>
<dbReference type="RefSeq" id="WP_379771936.1">
    <property type="nucleotide sequence ID" value="NZ_JBHSMZ010000010.1"/>
</dbReference>
<dbReference type="InterPro" id="IPR011009">
    <property type="entry name" value="Kinase-like_dom_sf"/>
</dbReference>
<evidence type="ECO:0000256" key="3">
    <source>
        <dbReference type="ARBA" id="ARBA00017903"/>
    </source>
</evidence>
<dbReference type="EMBL" id="JBHSMZ010000010">
    <property type="protein sequence ID" value="MFC5549837.1"/>
    <property type="molecule type" value="Genomic_DNA"/>
</dbReference>
<dbReference type="Gene3D" id="3.30.200.20">
    <property type="entry name" value="Phosphorylase Kinase, domain 1"/>
    <property type="match status" value="1"/>
</dbReference>
<dbReference type="EC" id="2.7.1.95" evidence="2"/>
<accession>A0ABW0RZ27</accession>
<feature type="domain" description="Aminoglycoside phosphotransferase" evidence="11">
    <location>
        <begin position="28"/>
        <end position="261"/>
    </location>
</feature>
<proteinExistence type="inferred from homology"/>
<evidence type="ECO:0000256" key="1">
    <source>
        <dbReference type="ARBA" id="ARBA00006219"/>
    </source>
</evidence>
<sequence>MGRPTDVKKKMPASWQERLHGSRWELQSGGASGAQLFRLEPRLGPSLFLKTERISPLSELAGEAARLRWLAAAGIPCVPVIDFAEENGRGWLLLHEMPGSDLECGSEVGAIPASEAVRLIAQALRQLHALDVAGCPFDHRANARIALAHARMQAGLVDEEDFDEEHAGLSPETLFARLEAMQPPTEDLVVTHGDACLANLMVDLFGDIAGWIDCGRLGVADRHQDLALAMRDIADTLGKKWVAPFLKHYGMQADPARVEFYRLLDEFF</sequence>
<evidence type="ECO:0000313" key="13">
    <source>
        <dbReference type="Proteomes" id="UP001596086"/>
    </source>
</evidence>
<keyword evidence="5 10" id="KW-0547">Nucleotide-binding</keyword>
<gene>
    <name evidence="12" type="ORF">ACFPO9_15075</name>
</gene>
<evidence type="ECO:0000256" key="10">
    <source>
        <dbReference type="PIRNR" id="PIRNR000706"/>
    </source>
</evidence>
<dbReference type="PANTHER" id="PTHR21310">
    <property type="entry name" value="AMINOGLYCOSIDE PHOSPHOTRANSFERASE-RELATED-RELATED"/>
    <property type="match status" value="1"/>
</dbReference>
<evidence type="ECO:0000256" key="2">
    <source>
        <dbReference type="ARBA" id="ARBA00012193"/>
    </source>
</evidence>
<keyword evidence="7 10" id="KW-0067">ATP-binding</keyword>
<evidence type="ECO:0000259" key="11">
    <source>
        <dbReference type="Pfam" id="PF01636"/>
    </source>
</evidence>
<dbReference type="NCBIfam" id="NF033068">
    <property type="entry name" value="APH_3p"/>
    <property type="match status" value="1"/>
</dbReference>
<dbReference type="InterPro" id="IPR024165">
    <property type="entry name" value="Kan/Strep_kinase"/>
</dbReference>
<dbReference type="CDD" id="cd05150">
    <property type="entry name" value="APH"/>
    <property type="match status" value="1"/>
</dbReference>
<keyword evidence="6 10" id="KW-0418">Kinase</keyword>
<reference evidence="13" key="1">
    <citation type="journal article" date="2019" name="Int. J. Syst. Evol. Microbiol.">
        <title>The Global Catalogue of Microorganisms (GCM) 10K type strain sequencing project: providing services to taxonomists for standard genome sequencing and annotation.</title>
        <authorList>
            <consortium name="The Broad Institute Genomics Platform"/>
            <consortium name="The Broad Institute Genome Sequencing Center for Infectious Disease"/>
            <person name="Wu L."/>
            <person name="Ma J."/>
        </authorList>
    </citation>
    <scope>NUCLEOTIDE SEQUENCE [LARGE SCALE GENOMIC DNA]</scope>
    <source>
        <strain evidence="13">CGMCC 4.5798</strain>
    </source>
</reference>
<comment type="catalytic activity">
    <reaction evidence="9">
        <text>kanamycin A + ATP = kanamycin 3'-phosphate + ADP + H(+)</text>
        <dbReference type="Rhea" id="RHEA:24256"/>
        <dbReference type="ChEBI" id="CHEBI:15378"/>
        <dbReference type="ChEBI" id="CHEBI:30616"/>
        <dbReference type="ChEBI" id="CHEBI:57909"/>
        <dbReference type="ChEBI" id="CHEBI:58214"/>
        <dbReference type="ChEBI" id="CHEBI:456216"/>
        <dbReference type="EC" id="2.7.1.95"/>
    </reaction>
</comment>
<dbReference type="Gene3D" id="3.90.1200.10">
    <property type="match status" value="1"/>
</dbReference>
<organism evidence="12 13">
    <name type="scientific">Massilia aerilata</name>
    <dbReference type="NCBI Taxonomy" id="453817"/>
    <lineage>
        <taxon>Bacteria</taxon>
        <taxon>Pseudomonadati</taxon>
        <taxon>Pseudomonadota</taxon>
        <taxon>Betaproteobacteria</taxon>
        <taxon>Burkholderiales</taxon>
        <taxon>Oxalobacteraceae</taxon>
        <taxon>Telluria group</taxon>
        <taxon>Massilia</taxon>
    </lineage>
</organism>
<dbReference type="Proteomes" id="UP001596086">
    <property type="component" value="Unassembled WGS sequence"/>
</dbReference>
<evidence type="ECO:0000256" key="6">
    <source>
        <dbReference type="ARBA" id="ARBA00022777"/>
    </source>
</evidence>
<comment type="caution">
    <text evidence="12">The sequence shown here is derived from an EMBL/GenBank/DDBJ whole genome shotgun (WGS) entry which is preliminary data.</text>
</comment>
<dbReference type="InterPro" id="IPR051678">
    <property type="entry name" value="AGP_Transferase"/>
</dbReference>
<keyword evidence="13" id="KW-1185">Reference proteome</keyword>
<dbReference type="Pfam" id="PF01636">
    <property type="entry name" value="APH"/>
    <property type="match status" value="1"/>
</dbReference>
<dbReference type="PIRSF" id="PIRSF000706">
    <property type="entry name" value="Kanamycin_kin"/>
    <property type="match status" value="1"/>
</dbReference>
<comment type="similarity">
    <text evidence="1 10">Belongs to the aminoglycoside phosphotransferase family.</text>
</comment>
<dbReference type="PANTHER" id="PTHR21310:SF41">
    <property type="entry name" value="3'-PHOSPHOTRANSFERASE, PUTATIVE-RELATED"/>
    <property type="match status" value="1"/>
</dbReference>
<evidence type="ECO:0000313" key="12">
    <source>
        <dbReference type="EMBL" id="MFC5549837.1"/>
    </source>
</evidence>
<evidence type="ECO:0000256" key="7">
    <source>
        <dbReference type="ARBA" id="ARBA00022840"/>
    </source>
</evidence>
<protein>
    <recommendedName>
        <fullName evidence="3">Aminoglycoside 3'-phosphotransferase</fullName>
        <ecNumber evidence="2">2.7.1.95</ecNumber>
    </recommendedName>
</protein>
<name>A0ABW0RZ27_9BURK</name>
<keyword evidence="4 10" id="KW-0808">Transferase</keyword>
<evidence type="ECO:0000256" key="4">
    <source>
        <dbReference type="ARBA" id="ARBA00022679"/>
    </source>
</evidence>
<keyword evidence="8 10" id="KW-0046">Antibiotic resistance</keyword>